<accession>A0ABP3M5U2</accession>
<dbReference type="InterPro" id="IPR002182">
    <property type="entry name" value="NB-ARC"/>
</dbReference>
<feature type="domain" description="NB-ARC" evidence="2">
    <location>
        <begin position="57"/>
        <end position="209"/>
    </location>
</feature>
<dbReference type="Gene3D" id="1.25.40.10">
    <property type="entry name" value="Tetratricopeptide repeat domain"/>
    <property type="match status" value="1"/>
</dbReference>
<dbReference type="PANTHER" id="PTHR47691">
    <property type="entry name" value="REGULATOR-RELATED"/>
    <property type="match status" value="1"/>
</dbReference>
<dbReference type="SUPFAM" id="SSF48452">
    <property type="entry name" value="TPR-like"/>
    <property type="match status" value="1"/>
</dbReference>
<keyword evidence="1" id="KW-0802">TPR repeat</keyword>
<dbReference type="Gene3D" id="1.10.8.430">
    <property type="entry name" value="Helical domain of apoptotic protease-activating factors"/>
    <property type="match status" value="1"/>
</dbReference>
<dbReference type="InterPro" id="IPR019734">
    <property type="entry name" value="TPR_rpt"/>
</dbReference>
<reference evidence="4" key="1">
    <citation type="journal article" date="2019" name="Int. J. Syst. Evol. Microbiol.">
        <title>The Global Catalogue of Microorganisms (GCM) 10K type strain sequencing project: providing services to taxonomists for standard genome sequencing and annotation.</title>
        <authorList>
            <consortium name="The Broad Institute Genomics Platform"/>
            <consortium name="The Broad Institute Genome Sequencing Center for Infectious Disease"/>
            <person name="Wu L."/>
            <person name="Ma J."/>
        </authorList>
    </citation>
    <scope>NUCLEOTIDE SEQUENCE [LARGE SCALE GENOMIC DNA]</scope>
    <source>
        <strain evidence="4">JCM 10664</strain>
    </source>
</reference>
<feature type="repeat" description="TPR" evidence="1">
    <location>
        <begin position="477"/>
        <end position="510"/>
    </location>
</feature>
<evidence type="ECO:0000259" key="2">
    <source>
        <dbReference type="Pfam" id="PF00931"/>
    </source>
</evidence>
<proteinExistence type="predicted"/>
<dbReference type="InterPro" id="IPR027417">
    <property type="entry name" value="P-loop_NTPase"/>
</dbReference>
<gene>
    <name evidence="3" type="ORF">GCM10009545_14960</name>
</gene>
<dbReference type="Pfam" id="PF13424">
    <property type="entry name" value="TPR_12"/>
    <property type="match status" value="1"/>
</dbReference>
<protein>
    <submittedName>
        <fullName evidence="3">XRE family transcriptional regulator</fullName>
    </submittedName>
</protein>
<dbReference type="Gene3D" id="3.40.50.300">
    <property type="entry name" value="P-loop containing nucleotide triphosphate hydrolases"/>
    <property type="match status" value="1"/>
</dbReference>
<dbReference type="PROSITE" id="PS50005">
    <property type="entry name" value="TPR"/>
    <property type="match status" value="1"/>
</dbReference>
<sequence>MVQAGTIVGDVHVQSAGGVPVPRQLPPVPFGFVGRDEQLAALDATVAPGRGLPSMGPSVALVCGTAGVGKTALVLHWAHRVSGEFPDGQLYVDLRGFGPSRRLDAGEVLAGFLRSLGVPTPEVPEDAAERAALYRSLLAGRRVLVVLDNAGAEDQVRPLLPGSSSCSVVITSRRVLSGLVAAEGAMLVRVGLLHPDDALALLRRCVGPRVDEDLVAAAEVCRDCAGLPLALRVAGQVICCRPSMSLAELAADLADRRARLDVLDSEDDPSTSARAVFSWSYEQLNGQAARAFRLLGTYPGHSFDSYTVAALLDVAPREARRVLDTLARAHLVVETARGRFDMHDLLRAYAGEVAEQQESDIERGAVVRRLFDYYLHTADQADRVLTPHRYRVALDCAARPSPDLADYDSALAWLDAERANISAVFQAQDPVLDRRVWQLAYTMRGYYFLTKQWKDWTQTHELALAATQRTGDRYAEAQTRNNLGLALLEQGHWDLAAEHYDRARELFEAVGDIHGVSNALANRATVLHYRGDLEAALRENERALACYEQSGSDRNVAITLRSMALIEIDLGRFDDAVARLERATASFSDLGLQMDRAMALNCLGEAHHRAGNDAAARRAHEQALMVSNDCGSRFEYARAQHGLGRVAKDQGHDAEAFGHWEEALKHYAALGAPEATQLAEDLAALQRTMIPPQRAGTPG</sequence>
<comment type="caution">
    <text evidence="3">The sequence shown here is derived from an EMBL/GenBank/DDBJ whole genome shotgun (WGS) entry which is preliminary data.</text>
</comment>
<dbReference type="InterPro" id="IPR011990">
    <property type="entry name" value="TPR-like_helical_dom_sf"/>
</dbReference>
<dbReference type="Pfam" id="PF00931">
    <property type="entry name" value="NB-ARC"/>
    <property type="match status" value="1"/>
</dbReference>
<organism evidence="3 4">
    <name type="scientific">Saccharopolyspora thermophila</name>
    <dbReference type="NCBI Taxonomy" id="89367"/>
    <lineage>
        <taxon>Bacteria</taxon>
        <taxon>Bacillati</taxon>
        <taxon>Actinomycetota</taxon>
        <taxon>Actinomycetes</taxon>
        <taxon>Pseudonocardiales</taxon>
        <taxon>Pseudonocardiaceae</taxon>
        <taxon>Saccharopolyspora</taxon>
    </lineage>
</organism>
<dbReference type="SUPFAM" id="SSF52540">
    <property type="entry name" value="P-loop containing nucleoside triphosphate hydrolases"/>
    <property type="match status" value="1"/>
</dbReference>
<keyword evidence="4" id="KW-1185">Reference proteome</keyword>
<dbReference type="Proteomes" id="UP001500220">
    <property type="component" value="Unassembled WGS sequence"/>
</dbReference>
<dbReference type="InterPro" id="IPR042197">
    <property type="entry name" value="Apaf_helical"/>
</dbReference>
<name>A0ABP3M5U2_9PSEU</name>
<dbReference type="SMART" id="SM00028">
    <property type="entry name" value="TPR"/>
    <property type="match status" value="5"/>
</dbReference>
<dbReference type="EMBL" id="BAAAHC010000006">
    <property type="protein sequence ID" value="GAA0513892.1"/>
    <property type="molecule type" value="Genomic_DNA"/>
</dbReference>
<evidence type="ECO:0000313" key="4">
    <source>
        <dbReference type="Proteomes" id="UP001500220"/>
    </source>
</evidence>
<dbReference type="Pfam" id="PF13374">
    <property type="entry name" value="TPR_10"/>
    <property type="match status" value="1"/>
</dbReference>
<evidence type="ECO:0000313" key="3">
    <source>
        <dbReference type="EMBL" id="GAA0513892.1"/>
    </source>
</evidence>
<dbReference type="PANTHER" id="PTHR47691:SF3">
    <property type="entry name" value="HTH-TYPE TRANSCRIPTIONAL REGULATOR RV0890C-RELATED"/>
    <property type="match status" value="1"/>
</dbReference>
<evidence type="ECO:0000256" key="1">
    <source>
        <dbReference type="PROSITE-ProRule" id="PRU00339"/>
    </source>
</evidence>
<dbReference type="PRINTS" id="PR00364">
    <property type="entry name" value="DISEASERSIST"/>
</dbReference>